<organism evidence="1 2">
    <name type="scientific">Trichinella spiralis</name>
    <name type="common">Trichina worm</name>
    <dbReference type="NCBI Taxonomy" id="6334"/>
    <lineage>
        <taxon>Eukaryota</taxon>
        <taxon>Metazoa</taxon>
        <taxon>Ecdysozoa</taxon>
        <taxon>Nematoda</taxon>
        <taxon>Enoplea</taxon>
        <taxon>Dorylaimia</taxon>
        <taxon>Trichinellida</taxon>
        <taxon>Trichinellidae</taxon>
        <taxon>Trichinella</taxon>
    </lineage>
</organism>
<sequence>MYPKNKTKVYFNFITGNVVYVLKMPIYLANENTIRTPEIFGKFGLIERIVIKPILPILQHITATVYMKYHNKEDGIKAVALGSKK</sequence>
<accession>A0ABR3KLL4</accession>
<reference evidence="1 2" key="1">
    <citation type="submission" date="2024-07" db="EMBL/GenBank/DDBJ databases">
        <title>Enhanced genomic and transcriptomic resources for Trichinella pseudospiralis and T. spiralis underpin the discovery of pronounced molecular differences between stages and species.</title>
        <authorList>
            <person name="Pasi K.K."/>
            <person name="La Rosa G."/>
            <person name="Gomez-Morales M.A."/>
            <person name="Tosini F."/>
            <person name="Sumanam S."/>
            <person name="Young N.D."/>
            <person name="Chang B.C."/>
            <person name="Robin G.B."/>
        </authorList>
    </citation>
    <scope>NUCLEOTIDE SEQUENCE [LARGE SCALE GENOMIC DNA]</scope>
    <source>
        <strain evidence="1">ISS534</strain>
    </source>
</reference>
<dbReference type="EMBL" id="JBEUSY010000254">
    <property type="protein sequence ID" value="KAL1240826.1"/>
    <property type="molecule type" value="Genomic_DNA"/>
</dbReference>
<dbReference type="InterPro" id="IPR012677">
    <property type="entry name" value="Nucleotide-bd_a/b_plait_sf"/>
</dbReference>
<keyword evidence="2" id="KW-1185">Reference proteome</keyword>
<gene>
    <name evidence="1" type="ORF">TSPI_02474</name>
</gene>
<evidence type="ECO:0000313" key="2">
    <source>
        <dbReference type="Proteomes" id="UP001558632"/>
    </source>
</evidence>
<dbReference type="Proteomes" id="UP001558632">
    <property type="component" value="Unassembled WGS sequence"/>
</dbReference>
<comment type="caution">
    <text evidence="1">The sequence shown here is derived from an EMBL/GenBank/DDBJ whole genome shotgun (WGS) entry which is preliminary data.</text>
</comment>
<name>A0ABR3KLL4_TRISP</name>
<protein>
    <submittedName>
        <fullName evidence="1">CCR4-NOT transcription complex subunit</fullName>
    </submittedName>
</protein>
<evidence type="ECO:0000313" key="1">
    <source>
        <dbReference type="EMBL" id="KAL1240826.1"/>
    </source>
</evidence>
<dbReference type="Gene3D" id="3.30.70.330">
    <property type="match status" value="1"/>
</dbReference>
<proteinExistence type="predicted"/>